<keyword evidence="8" id="KW-0614">Plasmid</keyword>
<name>A0A2R4MJ17_9HYPH</name>
<evidence type="ECO:0000256" key="2">
    <source>
        <dbReference type="ARBA" id="ARBA00010945"/>
    </source>
</evidence>
<dbReference type="RefSeq" id="WP_117396934.1">
    <property type="nucleotide sequence ID" value="NZ_CP021331.1"/>
</dbReference>
<dbReference type="InterPro" id="IPR001126">
    <property type="entry name" value="UmuC"/>
</dbReference>
<gene>
    <name evidence="8" type="ORF">MXMO3_03480</name>
</gene>
<dbReference type="Gene3D" id="1.10.150.20">
    <property type="entry name" value="5' to 3' exonuclease, C-terminal subdomain"/>
    <property type="match status" value="1"/>
</dbReference>
<dbReference type="EMBL" id="CP021331">
    <property type="protein sequence ID" value="AVX05983.1"/>
    <property type="molecule type" value="Genomic_DNA"/>
</dbReference>
<evidence type="ECO:0000256" key="3">
    <source>
        <dbReference type="ARBA" id="ARBA00011245"/>
    </source>
</evidence>
<dbReference type="PROSITE" id="PS50173">
    <property type="entry name" value="UMUC"/>
    <property type="match status" value="1"/>
</dbReference>
<dbReference type="GO" id="GO:0005829">
    <property type="term" value="C:cytosol"/>
    <property type="evidence" value="ECO:0007669"/>
    <property type="project" value="TreeGrafter"/>
</dbReference>
<dbReference type="PANTHER" id="PTHR11076:SF33">
    <property type="entry name" value="DNA POLYMERASE KAPPA"/>
    <property type="match status" value="1"/>
</dbReference>
<keyword evidence="9" id="KW-1185">Reference proteome</keyword>
<evidence type="ECO:0000256" key="5">
    <source>
        <dbReference type="ARBA" id="ARBA00025589"/>
    </source>
</evidence>
<keyword evidence="8" id="KW-0808">Transferase</keyword>
<dbReference type="GO" id="GO:0042276">
    <property type="term" value="P:error-prone translesion synthesis"/>
    <property type="evidence" value="ECO:0007669"/>
    <property type="project" value="TreeGrafter"/>
</dbReference>
<evidence type="ECO:0000256" key="4">
    <source>
        <dbReference type="ARBA" id="ARBA00012417"/>
    </source>
</evidence>
<proteinExistence type="inferred from homology"/>
<dbReference type="InterPro" id="IPR043128">
    <property type="entry name" value="Rev_trsase/Diguanyl_cyclase"/>
</dbReference>
<dbReference type="Gene3D" id="3.30.70.270">
    <property type="match status" value="1"/>
</dbReference>
<comment type="cofactor">
    <cofactor evidence="1">
        <name>Mg(2+)</name>
        <dbReference type="ChEBI" id="CHEBI:18420"/>
    </cofactor>
</comment>
<keyword evidence="8" id="KW-0239">DNA-directed DNA polymerase</keyword>
<dbReference type="Gene3D" id="3.40.1170.60">
    <property type="match status" value="1"/>
</dbReference>
<dbReference type="InterPro" id="IPR024728">
    <property type="entry name" value="PolY_HhH_motif"/>
</dbReference>
<geneLocation type="plasmid" evidence="9">
    <name>phl2708x3</name>
</geneLocation>
<evidence type="ECO:0000259" key="7">
    <source>
        <dbReference type="PROSITE" id="PS50173"/>
    </source>
</evidence>
<accession>A0A2R4MJ17</accession>
<reference evidence="8 9" key="1">
    <citation type="submission" date="2017-05" db="EMBL/GenBank/DDBJ databases">
        <title>Genome Analysis of Maritalea myrionectae HL2708#5.</title>
        <authorList>
            <consortium name="Cotde Inc.-PKNU"/>
            <person name="Jang D."/>
            <person name="Oh H.-M."/>
        </authorList>
    </citation>
    <scope>NUCLEOTIDE SEQUENCE [LARGE SCALE GENOMIC DNA]</scope>
    <source>
        <strain evidence="8 9">HL2708#5</strain>
        <plasmid evidence="9">phl2708x3</plasmid>
    </source>
</reference>
<dbReference type="PANTHER" id="PTHR11076">
    <property type="entry name" value="DNA REPAIR POLYMERASE UMUC / TRANSFERASE FAMILY MEMBER"/>
    <property type="match status" value="1"/>
</dbReference>
<sequence>MRKPENIEWLYLDFDGFFASVMQQVYPKLRGKPVGVVPFAGTDRTVVIACSKEAKARGCKNIMAVRDAKQICPSILLVPQEPDLYRRAHNALLAEINTVIPISAIKSIDELTCWLDKRQSENPHELARVIKDRLAKYVGPHITCSIGFAANRQLAKIACKMDKPNGVTIWTPDMVPEVLFGLPFDDIPGIGDRMARRLHMAGIHDMEKLMKMPAKHMRKIWRSVNGERLWYALHGYEFQAQETERGMFGHGRVLPPEERDLPSAKNIARLLLRKAARRLRRAEYYASSLILWLAIDGGSAGRHIRLPYVNDDKAILDALDLAWTEATARLGRVKVYRVHVTLLDITLASKRQLDLFVSDDKDRKRWEAVTGASDHLNMKYGKTIVSMGEWKPPKGGHVGAKISFTRIPSAEDFL</sequence>
<dbReference type="SUPFAM" id="SSF56672">
    <property type="entry name" value="DNA/RNA polymerases"/>
    <property type="match status" value="1"/>
</dbReference>
<comment type="similarity">
    <text evidence="2">Belongs to the DNA polymerase type-Y family.</text>
</comment>
<dbReference type="CDD" id="cd00424">
    <property type="entry name" value="PolY"/>
    <property type="match status" value="1"/>
</dbReference>
<dbReference type="GO" id="GO:0003887">
    <property type="term" value="F:DNA-directed DNA polymerase activity"/>
    <property type="evidence" value="ECO:0007669"/>
    <property type="project" value="UniProtKB-KW"/>
</dbReference>
<feature type="domain" description="UmuC" evidence="7">
    <location>
        <begin position="9"/>
        <end position="191"/>
    </location>
</feature>
<evidence type="ECO:0000313" key="8">
    <source>
        <dbReference type="EMBL" id="AVX05983.1"/>
    </source>
</evidence>
<organism evidence="8 9">
    <name type="scientific">Maritalea myrionectae</name>
    <dbReference type="NCBI Taxonomy" id="454601"/>
    <lineage>
        <taxon>Bacteria</taxon>
        <taxon>Pseudomonadati</taxon>
        <taxon>Pseudomonadota</taxon>
        <taxon>Alphaproteobacteria</taxon>
        <taxon>Hyphomicrobiales</taxon>
        <taxon>Devosiaceae</taxon>
        <taxon>Maritalea</taxon>
    </lineage>
</organism>
<dbReference type="InterPro" id="IPR050116">
    <property type="entry name" value="DNA_polymerase-Y"/>
</dbReference>
<comment type="subunit">
    <text evidence="3">Monomer.</text>
</comment>
<dbReference type="EC" id="2.7.7.7" evidence="4"/>
<dbReference type="InterPro" id="IPR017961">
    <property type="entry name" value="DNA_pol_Y-fam_little_finger"/>
</dbReference>
<keyword evidence="8" id="KW-0548">Nucleotidyltransferase</keyword>
<dbReference type="Pfam" id="PF11799">
    <property type="entry name" value="IMS_C"/>
    <property type="match status" value="1"/>
</dbReference>
<dbReference type="KEGG" id="mmyr:MXMO3_03480"/>
<dbReference type="Proteomes" id="UP000258927">
    <property type="component" value="Plasmid pHL2708X3"/>
</dbReference>
<comment type="catalytic activity">
    <reaction evidence="6">
        <text>DNA(n) + a 2'-deoxyribonucleoside 5'-triphosphate = DNA(n+1) + diphosphate</text>
        <dbReference type="Rhea" id="RHEA:22508"/>
        <dbReference type="Rhea" id="RHEA-COMP:17339"/>
        <dbReference type="Rhea" id="RHEA-COMP:17340"/>
        <dbReference type="ChEBI" id="CHEBI:33019"/>
        <dbReference type="ChEBI" id="CHEBI:61560"/>
        <dbReference type="ChEBI" id="CHEBI:173112"/>
        <dbReference type="EC" id="2.7.7.7"/>
    </reaction>
</comment>
<evidence type="ECO:0000256" key="6">
    <source>
        <dbReference type="ARBA" id="ARBA00049244"/>
    </source>
</evidence>
<dbReference type="GO" id="GO:0009432">
    <property type="term" value="P:SOS response"/>
    <property type="evidence" value="ECO:0007669"/>
    <property type="project" value="TreeGrafter"/>
</dbReference>
<dbReference type="Pfam" id="PF00817">
    <property type="entry name" value="IMS"/>
    <property type="match status" value="1"/>
</dbReference>
<dbReference type="InterPro" id="IPR043502">
    <property type="entry name" value="DNA/RNA_pol_sf"/>
</dbReference>
<dbReference type="Pfam" id="PF11798">
    <property type="entry name" value="IMS_HHH"/>
    <property type="match status" value="1"/>
</dbReference>
<dbReference type="GO" id="GO:0003684">
    <property type="term" value="F:damaged DNA binding"/>
    <property type="evidence" value="ECO:0007669"/>
    <property type="project" value="InterPro"/>
</dbReference>
<protein>
    <recommendedName>
        <fullName evidence="4">DNA-directed DNA polymerase</fullName>
        <ecNumber evidence="4">2.7.7.7</ecNumber>
    </recommendedName>
</protein>
<evidence type="ECO:0000256" key="1">
    <source>
        <dbReference type="ARBA" id="ARBA00001946"/>
    </source>
</evidence>
<dbReference type="AlphaFoldDB" id="A0A2R4MJ17"/>
<dbReference type="GO" id="GO:0006281">
    <property type="term" value="P:DNA repair"/>
    <property type="evidence" value="ECO:0007669"/>
    <property type="project" value="InterPro"/>
</dbReference>
<evidence type="ECO:0000313" key="9">
    <source>
        <dbReference type="Proteomes" id="UP000258927"/>
    </source>
</evidence>
<comment type="function">
    <text evidence="5">Poorly processive, error-prone DNA polymerase involved in untargeted mutagenesis. Copies undamaged DNA at stalled replication forks, which arise in vivo from mismatched or misaligned primer ends. These misaligned primers can be extended by PolIV. Exhibits no 3'-5' exonuclease (proofreading) activity. May be involved in translesional synthesis, in conjunction with the beta clamp from PolIII.</text>
</comment>